<dbReference type="EMBL" id="JACHFL010000017">
    <property type="protein sequence ID" value="MBB5365395.1"/>
    <property type="molecule type" value="Genomic_DNA"/>
</dbReference>
<protein>
    <submittedName>
        <fullName evidence="2">Putative RNA-binding Zn ribbon-like protein</fullName>
    </submittedName>
</protein>
<feature type="domain" description="Zinc finger CGNR" evidence="1">
    <location>
        <begin position="159"/>
        <end position="200"/>
    </location>
</feature>
<reference evidence="2 3" key="1">
    <citation type="submission" date="2020-08" db="EMBL/GenBank/DDBJ databases">
        <title>Genomic Encyclopedia of Type Strains, Phase IV (KMG-IV): sequencing the most valuable type-strain genomes for metagenomic binning, comparative biology and taxonomic classification.</title>
        <authorList>
            <person name="Goeker M."/>
        </authorList>
    </citation>
    <scope>NUCLEOTIDE SEQUENCE [LARGE SCALE GENOMIC DNA]</scope>
    <source>
        <strain evidence="2 3">DSM 27939</strain>
    </source>
</reference>
<name>A0A7W8JYN1_9DEIO</name>
<gene>
    <name evidence="2" type="ORF">HNQ08_004516</name>
</gene>
<evidence type="ECO:0000259" key="1">
    <source>
        <dbReference type="Pfam" id="PF11706"/>
    </source>
</evidence>
<comment type="caution">
    <text evidence="2">The sequence shown here is derived from an EMBL/GenBank/DDBJ whole genome shotgun (WGS) entry which is preliminary data.</text>
</comment>
<dbReference type="Pfam" id="PF11706">
    <property type="entry name" value="zf-CGNR"/>
    <property type="match status" value="1"/>
</dbReference>
<dbReference type="PANTHER" id="PTHR35525:SF3">
    <property type="entry name" value="BLL6575 PROTEIN"/>
    <property type="match status" value="1"/>
</dbReference>
<accession>A0A7W8JYN1</accession>
<keyword evidence="3" id="KW-1185">Reference proteome</keyword>
<dbReference type="Pfam" id="PF07336">
    <property type="entry name" value="ABATE"/>
    <property type="match status" value="1"/>
</dbReference>
<dbReference type="InterPro" id="IPR021005">
    <property type="entry name" value="Znf_CGNR"/>
</dbReference>
<dbReference type="RefSeq" id="WP_184136825.1">
    <property type="nucleotide sequence ID" value="NZ_JACHFL010000017.1"/>
</dbReference>
<dbReference type="InterPro" id="IPR023286">
    <property type="entry name" value="ABATE_dom_sf"/>
</dbReference>
<dbReference type="InterPro" id="IPR010852">
    <property type="entry name" value="ABATE"/>
</dbReference>
<sequence length="204" mass="23069">MKASTARFSFVAERVCLDFANTVDWHATDHPGERVQSVTDLLHWSEEAGVLDQACRQMLTRHADAHPDQGEAVLRRSRELREVIYRIFDAVTRDVTPDPADLQRLNAARLEALQHQTLQPDGTGYEWGWTCAPDDLGRVWWPIAVDAATLLTSDLLAKVGQCADDRGCGWLFLDTSKAGRRRWCSMQDCGNRAKAQRYRANTSR</sequence>
<dbReference type="SUPFAM" id="SSF160904">
    <property type="entry name" value="Jann2411-like"/>
    <property type="match status" value="1"/>
</dbReference>
<evidence type="ECO:0000313" key="2">
    <source>
        <dbReference type="EMBL" id="MBB5365395.1"/>
    </source>
</evidence>
<organism evidence="2 3">
    <name type="scientific">Deinococcus humi</name>
    <dbReference type="NCBI Taxonomy" id="662880"/>
    <lineage>
        <taxon>Bacteria</taxon>
        <taxon>Thermotogati</taxon>
        <taxon>Deinococcota</taxon>
        <taxon>Deinococci</taxon>
        <taxon>Deinococcales</taxon>
        <taxon>Deinococcaceae</taxon>
        <taxon>Deinococcus</taxon>
    </lineage>
</organism>
<evidence type="ECO:0000313" key="3">
    <source>
        <dbReference type="Proteomes" id="UP000552709"/>
    </source>
</evidence>
<proteinExistence type="predicted"/>
<dbReference type="Gene3D" id="1.10.3300.10">
    <property type="entry name" value="Jann2411-like domain"/>
    <property type="match status" value="1"/>
</dbReference>
<dbReference type="PANTHER" id="PTHR35525">
    <property type="entry name" value="BLL6575 PROTEIN"/>
    <property type="match status" value="1"/>
</dbReference>
<dbReference type="Proteomes" id="UP000552709">
    <property type="component" value="Unassembled WGS sequence"/>
</dbReference>
<dbReference type="AlphaFoldDB" id="A0A7W8JYN1"/>